<keyword evidence="3" id="KW-1185">Reference proteome</keyword>
<evidence type="ECO:0000313" key="3">
    <source>
        <dbReference type="Proteomes" id="UP001652583"/>
    </source>
</evidence>
<organism evidence="3 4">
    <name type="scientific">Acinonyx jubatus</name>
    <name type="common">Cheetah</name>
    <dbReference type="NCBI Taxonomy" id="32536"/>
    <lineage>
        <taxon>Eukaryota</taxon>
        <taxon>Metazoa</taxon>
        <taxon>Chordata</taxon>
        <taxon>Craniata</taxon>
        <taxon>Vertebrata</taxon>
        <taxon>Euteleostomi</taxon>
        <taxon>Mammalia</taxon>
        <taxon>Eutheria</taxon>
        <taxon>Laurasiatheria</taxon>
        <taxon>Carnivora</taxon>
        <taxon>Feliformia</taxon>
        <taxon>Felidae</taxon>
        <taxon>Felinae</taxon>
        <taxon>Acinonyx</taxon>
    </lineage>
</organism>
<feature type="coiled-coil region" evidence="1">
    <location>
        <begin position="227"/>
        <end position="254"/>
    </location>
</feature>
<sequence length="668" mass="75581">MNPSATLFAGRQNIGSEVEISTIEKQRKELQLLIGELKDRDKELNDMVAVHQRQLLSWEEDRQKVLTLEERCSKLEGQKHISSISSTLLYASILKGLTGELHKRTEIIRSLTKKVKTLESNQTEYQAALQKTQLQLQEMAQKATHSSLLSEDLEARNENLSNTLVELSAQVGQLQAREQALTTMIKLKDKDIIEAVNHIADCSGKFKLLEHALRDAKMVETCIVKEKQDYKQKLKALKIEVSKLKAQREKRKDELLDIAKSKQERTDAELRNLRQIYVKQQSDLQFLNFNVENSQELLQIYDSKMEESKVLESSRDMCLSDLENNRPKVDIKREKNQKSLVKDPKFETTLVQQNRSDKSPCDVCKEKRLQVNTSFGGKSVIAVSSLFTKDLLEKQKSWSLGGKMPMEAENKSTFCKIHAKSPKGNGIEIQNEEKQLLETSMSLSDEKQWHDVNVYLGLASCSGAKQPEKLNVERQDDMERSGVSCCHKNEACLGESDIWESKCCHPSNFIIEAPGHMSDVEWMSIFKPSKVQRIVRHKSVCTCAESASGRKYNSSTSELFAIQHSHCLGASKSAAREDERLIETGPSPDTKNSPKILLFNKEAPLSNEKDDFSPTSKLQRLLAESRQMVTDLELSTLLPISSESFSSSANNNLEVSEESAQKNTLLTN</sequence>
<keyword evidence="1" id="KW-0175">Coiled coil</keyword>
<feature type="compositionally biased region" description="Low complexity" evidence="2">
    <location>
        <begin position="644"/>
        <end position="653"/>
    </location>
</feature>
<protein>
    <submittedName>
        <fullName evidence="4">Coiled-coil domain-containing protein 62 isoform X3</fullName>
    </submittedName>
</protein>
<name>A0A6J1Y3Y5_ACIJB</name>
<reference evidence="4" key="1">
    <citation type="submission" date="2025-08" db="UniProtKB">
        <authorList>
            <consortium name="RefSeq"/>
        </authorList>
    </citation>
    <scope>IDENTIFICATION</scope>
    <source>
        <tissue evidence="4">Blood</tissue>
    </source>
</reference>
<evidence type="ECO:0000256" key="1">
    <source>
        <dbReference type="SAM" id="Coils"/>
    </source>
</evidence>
<feature type="region of interest" description="Disordered" evidence="2">
    <location>
        <begin position="644"/>
        <end position="668"/>
    </location>
</feature>
<evidence type="ECO:0000256" key="2">
    <source>
        <dbReference type="SAM" id="MobiDB-lite"/>
    </source>
</evidence>
<dbReference type="RefSeq" id="XP_026899707.1">
    <property type="nucleotide sequence ID" value="XM_027043906.2"/>
</dbReference>
<accession>A0A6J1Y3Y5</accession>
<dbReference type="CTD" id="84660"/>
<dbReference type="Proteomes" id="UP001652583">
    <property type="component" value="Chromosome D3"/>
</dbReference>
<gene>
    <name evidence="4" type="primary">CCDC62</name>
</gene>
<evidence type="ECO:0000313" key="4">
    <source>
        <dbReference type="RefSeq" id="XP_026899707.1"/>
    </source>
</evidence>
<proteinExistence type="predicted"/>
<dbReference type="GeneID" id="106967567"/>
<dbReference type="AlphaFoldDB" id="A0A6J1Y3Y5"/>
<feature type="coiled-coil region" evidence="1">
    <location>
        <begin position="108"/>
        <end position="177"/>
    </location>
</feature>